<evidence type="ECO:0000313" key="4">
    <source>
        <dbReference type="Proteomes" id="UP000297245"/>
    </source>
</evidence>
<keyword evidence="4" id="KW-1185">Reference proteome</keyword>
<feature type="transmembrane region" description="Helical" evidence="1">
    <location>
        <begin position="357"/>
        <end position="380"/>
    </location>
</feature>
<keyword evidence="1" id="KW-0812">Transmembrane</keyword>
<feature type="transmembrane region" description="Helical" evidence="1">
    <location>
        <begin position="182"/>
        <end position="204"/>
    </location>
</feature>
<organism evidence="3 4">
    <name type="scientific">Dendrothele bispora (strain CBS 962.96)</name>
    <dbReference type="NCBI Taxonomy" id="1314807"/>
    <lineage>
        <taxon>Eukaryota</taxon>
        <taxon>Fungi</taxon>
        <taxon>Dikarya</taxon>
        <taxon>Basidiomycota</taxon>
        <taxon>Agaricomycotina</taxon>
        <taxon>Agaricomycetes</taxon>
        <taxon>Agaricomycetidae</taxon>
        <taxon>Agaricales</taxon>
        <taxon>Agaricales incertae sedis</taxon>
        <taxon>Dendrothele</taxon>
    </lineage>
</organism>
<protein>
    <recommendedName>
        <fullName evidence="2">DUF6534 domain-containing protein</fullName>
    </recommendedName>
</protein>
<accession>A0A4S8KUS3</accession>
<gene>
    <name evidence="3" type="ORF">K435DRAFT_845435</name>
</gene>
<evidence type="ECO:0000259" key="2">
    <source>
        <dbReference type="Pfam" id="PF20152"/>
    </source>
</evidence>
<reference evidence="3 4" key="1">
    <citation type="journal article" date="2019" name="Nat. Ecol. Evol.">
        <title>Megaphylogeny resolves global patterns of mushroom evolution.</title>
        <authorList>
            <person name="Varga T."/>
            <person name="Krizsan K."/>
            <person name="Foldi C."/>
            <person name="Dima B."/>
            <person name="Sanchez-Garcia M."/>
            <person name="Sanchez-Ramirez S."/>
            <person name="Szollosi G.J."/>
            <person name="Szarkandi J.G."/>
            <person name="Papp V."/>
            <person name="Albert L."/>
            <person name="Andreopoulos W."/>
            <person name="Angelini C."/>
            <person name="Antonin V."/>
            <person name="Barry K.W."/>
            <person name="Bougher N.L."/>
            <person name="Buchanan P."/>
            <person name="Buyck B."/>
            <person name="Bense V."/>
            <person name="Catcheside P."/>
            <person name="Chovatia M."/>
            <person name="Cooper J."/>
            <person name="Damon W."/>
            <person name="Desjardin D."/>
            <person name="Finy P."/>
            <person name="Geml J."/>
            <person name="Haridas S."/>
            <person name="Hughes K."/>
            <person name="Justo A."/>
            <person name="Karasinski D."/>
            <person name="Kautmanova I."/>
            <person name="Kiss B."/>
            <person name="Kocsube S."/>
            <person name="Kotiranta H."/>
            <person name="LaButti K.M."/>
            <person name="Lechner B.E."/>
            <person name="Liimatainen K."/>
            <person name="Lipzen A."/>
            <person name="Lukacs Z."/>
            <person name="Mihaltcheva S."/>
            <person name="Morgado L.N."/>
            <person name="Niskanen T."/>
            <person name="Noordeloos M.E."/>
            <person name="Ohm R.A."/>
            <person name="Ortiz-Santana B."/>
            <person name="Ovrebo C."/>
            <person name="Racz N."/>
            <person name="Riley R."/>
            <person name="Savchenko A."/>
            <person name="Shiryaev A."/>
            <person name="Soop K."/>
            <person name="Spirin V."/>
            <person name="Szebenyi C."/>
            <person name="Tomsovsky M."/>
            <person name="Tulloss R.E."/>
            <person name="Uehling J."/>
            <person name="Grigoriev I.V."/>
            <person name="Vagvolgyi C."/>
            <person name="Papp T."/>
            <person name="Martin F.M."/>
            <person name="Miettinen O."/>
            <person name="Hibbett D.S."/>
            <person name="Nagy L.G."/>
        </authorList>
    </citation>
    <scope>NUCLEOTIDE SEQUENCE [LARGE SCALE GENOMIC DNA]</scope>
    <source>
        <strain evidence="3 4">CBS 962.96</strain>
    </source>
</reference>
<name>A0A4S8KUS3_DENBC</name>
<dbReference type="PANTHER" id="PTHR40465">
    <property type="entry name" value="CHROMOSOME 1, WHOLE GENOME SHOTGUN SEQUENCE"/>
    <property type="match status" value="1"/>
</dbReference>
<proteinExistence type="predicted"/>
<feature type="transmembrane region" description="Helical" evidence="1">
    <location>
        <begin position="312"/>
        <end position="337"/>
    </location>
</feature>
<dbReference type="InterPro" id="IPR045339">
    <property type="entry name" value="DUF6534"/>
</dbReference>
<evidence type="ECO:0000313" key="3">
    <source>
        <dbReference type="EMBL" id="THU79491.1"/>
    </source>
</evidence>
<dbReference type="Proteomes" id="UP000297245">
    <property type="component" value="Unassembled WGS sequence"/>
</dbReference>
<sequence>MCELKYLRQPTRLVVDKDIEYKVSLGAATQLEKENDEQEQTCPGEVLLSTFKNLVEYKPGSLGDMLIIHLNGEWFRGAFFLSASYGESSFSAKLVFEKDYVHLEQILGNTKISGCIIGRSKYVRSTTKSTVDSLDERSQDARTGGYAFHPMLLNDSFLESVAPHNDFLMPLFPMSFDSTIGALEIGMMISGILFGIVTTQVYIYHKNFPNDPLWLKIGLVGFMLVNLADDDTDVDTVWFLELAHTGCALHALYYYTVTHYGDPEAITTAPVTLGLAALVHGIVSAMAITTLSVKTIQIGTKNLPLFIEKWDWLVTMTLTLRASADILVSMALVWYLWIQRVNAYKQTLKIVDKLILWAVETGVITSMLGIATLIIIWLAWMSVFPKVFSNTLLANINSRAHLRDLQGSEIIVGSRNAHSAARTQIDAERSCGIKITVTTRSDVEANALEIRHVRDGLEFRDIESHQGDHKEDEQSEPRI</sequence>
<dbReference type="OrthoDB" id="2535105at2759"/>
<dbReference type="AlphaFoldDB" id="A0A4S8KUS3"/>
<feature type="transmembrane region" description="Helical" evidence="1">
    <location>
        <begin position="271"/>
        <end position="291"/>
    </location>
</feature>
<dbReference type="Pfam" id="PF20152">
    <property type="entry name" value="DUF6534"/>
    <property type="match status" value="1"/>
</dbReference>
<dbReference type="PANTHER" id="PTHR40465:SF1">
    <property type="entry name" value="DUF6534 DOMAIN-CONTAINING PROTEIN"/>
    <property type="match status" value="1"/>
</dbReference>
<feature type="domain" description="DUF6534" evidence="2">
    <location>
        <begin position="322"/>
        <end position="401"/>
    </location>
</feature>
<keyword evidence="1" id="KW-0472">Membrane</keyword>
<keyword evidence="1" id="KW-1133">Transmembrane helix</keyword>
<dbReference type="EMBL" id="ML180019">
    <property type="protein sequence ID" value="THU79491.1"/>
    <property type="molecule type" value="Genomic_DNA"/>
</dbReference>
<evidence type="ECO:0000256" key="1">
    <source>
        <dbReference type="SAM" id="Phobius"/>
    </source>
</evidence>